<evidence type="ECO:0000256" key="1">
    <source>
        <dbReference type="SAM" id="Phobius"/>
    </source>
</evidence>
<dbReference type="Proteomes" id="UP000051587">
    <property type="component" value="Unassembled WGS sequence"/>
</dbReference>
<keyword evidence="1" id="KW-0472">Membrane</keyword>
<evidence type="ECO:0000313" key="2">
    <source>
        <dbReference type="EMBL" id="CUH64277.1"/>
    </source>
</evidence>
<keyword evidence="1" id="KW-1133">Transmembrane helix</keyword>
<protein>
    <submittedName>
        <fullName evidence="2">Uncharacterized protein</fullName>
    </submittedName>
</protein>
<reference evidence="2 3" key="1">
    <citation type="submission" date="2015-09" db="EMBL/GenBank/DDBJ databases">
        <authorList>
            <consortium name="Swine Surveillance"/>
        </authorList>
    </citation>
    <scope>NUCLEOTIDE SEQUENCE [LARGE SCALE GENOMIC DNA]</scope>
    <source>
        <strain evidence="2 3">CECT 4357</strain>
    </source>
</reference>
<keyword evidence="3" id="KW-1185">Reference proteome</keyword>
<gene>
    <name evidence="2" type="ORF">TG4357_01185</name>
</gene>
<proteinExistence type="predicted"/>
<dbReference type="OrthoDB" id="7866534at2"/>
<keyword evidence="1" id="KW-0812">Transmembrane</keyword>
<evidence type="ECO:0000313" key="3">
    <source>
        <dbReference type="Proteomes" id="UP000051587"/>
    </source>
</evidence>
<organism evidence="2 3">
    <name type="scientific">Thalassovita gelatinovora</name>
    <name type="common">Thalassobius gelatinovorus</name>
    <dbReference type="NCBI Taxonomy" id="53501"/>
    <lineage>
        <taxon>Bacteria</taxon>
        <taxon>Pseudomonadati</taxon>
        <taxon>Pseudomonadota</taxon>
        <taxon>Alphaproteobacteria</taxon>
        <taxon>Rhodobacterales</taxon>
        <taxon>Roseobacteraceae</taxon>
        <taxon>Thalassovita</taxon>
    </lineage>
</organism>
<sequence length="114" mass="12945">MADTFREFDKRLSRIDRKRARMKRGYVTVVGRDGLIVTKPRRMRRSLPLRGILLLVLGFVGFKAILMAHLGFGIYQDRVESLQRGGLAEQAGAVVMAADPVSEFLAIRLRPYLK</sequence>
<dbReference type="EMBL" id="CYSA01000015">
    <property type="protein sequence ID" value="CUH64277.1"/>
    <property type="molecule type" value="Genomic_DNA"/>
</dbReference>
<dbReference type="AlphaFoldDB" id="A0A0P1FWK4"/>
<dbReference type="STRING" id="53501.SAMN04488043_11170"/>
<name>A0A0P1FWK4_THAGE</name>
<feature type="transmembrane region" description="Helical" evidence="1">
    <location>
        <begin position="51"/>
        <end position="75"/>
    </location>
</feature>
<dbReference type="RefSeq" id="WP_058261944.1">
    <property type="nucleotide sequence ID" value="NZ_CP051181.1"/>
</dbReference>
<accession>A0A0P1FWK4</accession>